<dbReference type="GO" id="GO:0003677">
    <property type="term" value="F:DNA binding"/>
    <property type="evidence" value="ECO:0007669"/>
    <property type="project" value="UniProtKB-KW"/>
</dbReference>
<dbReference type="EMBL" id="CP037939">
    <property type="protein sequence ID" value="QBR47888.1"/>
    <property type="molecule type" value="Genomic_DNA"/>
</dbReference>
<evidence type="ECO:0000256" key="1">
    <source>
        <dbReference type="SAM" id="Phobius"/>
    </source>
</evidence>
<keyword evidence="2" id="KW-0238">DNA-binding</keyword>
<evidence type="ECO:0000313" key="3">
    <source>
        <dbReference type="Proteomes" id="UP000295756"/>
    </source>
</evidence>
<reference evidence="2 3" key="1">
    <citation type="submission" date="2019-03" db="EMBL/GenBank/DDBJ databases">
        <title>Complete Genome Sequence of Leuconostoc kimchii strain NKJ218 Isolated from Homemade Kimchi.</title>
        <authorList>
            <person name="Jung J.Y."/>
            <person name="Jin H.M."/>
            <person name="Jung J.-W."/>
            <person name="Lee S.-Y."/>
            <person name="Ryu B.-G."/>
            <person name="Han S.-S."/>
            <person name="Kang H.K."/>
            <person name="Choi H.W."/>
            <person name="Chung E.J."/>
            <person name="Choi K.-M."/>
        </authorList>
    </citation>
    <scope>NUCLEOTIDE SEQUENCE [LARGE SCALE GENOMIC DNA]</scope>
    <source>
        <strain evidence="2 3">NKJ218</strain>
    </source>
</reference>
<dbReference type="RefSeq" id="WP_134833603.1">
    <property type="nucleotide sequence ID" value="NZ_CP037939.1"/>
</dbReference>
<keyword evidence="3" id="KW-1185">Reference proteome</keyword>
<feature type="transmembrane region" description="Helical" evidence="1">
    <location>
        <begin position="6"/>
        <end position="25"/>
    </location>
</feature>
<keyword evidence="1" id="KW-0812">Transmembrane</keyword>
<dbReference type="Proteomes" id="UP000295756">
    <property type="component" value="Chromosome"/>
</dbReference>
<feature type="transmembrane region" description="Helical" evidence="1">
    <location>
        <begin position="63"/>
        <end position="85"/>
    </location>
</feature>
<feature type="transmembrane region" description="Helical" evidence="1">
    <location>
        <begin position="32"/>
        <end position="51"/>
    </location>
</feature>
<gene>
    <name evidence="2" type="ORF">EW139_07030</name>
</gene>
<protein>
    <submittedName>
        <fullName evidence="2">DNA-binding protein</fullName>
    </submittedName>
</protein>
<accession>A0ABX5SN17</accession>
<evidence type="ECO:0000313" key="2">
    <source>
        <dbReference type="EMBL" id="QBR47888.1"/>
    </source>
</evidence>
<proteinExistence type="predicted"/>
<organism evidence="2 3">
    <name type="scientific">Leuconostoc kimchii</name>
    <dbReference type="NCBI Taxonomy" id="136609"/>
    <lineage>
        <taxon>Bacteria</taxon>
        <taxon>Bacillati</taxon>
        <taxon>Bacillota</taxon>
        <taxon>Bacilli</taxon>
        <taxon>Lactobacillales</taxon>
        <taxon>Lactobacillaceae</taxon>
        <taxon>Leuconostoc</taxon>
    </lineage>
</organism>
<name>A0ABX5SN17_9LACO</name>
<sequence length="597" mass="66705">MLLNFINVTLVFSIGLLLMNVVAWVISRRTKWFLLTSLIELLVIYLALYVQMPPKNLTTLLNINLFLAIGAAVINFIGNVGLSAVDKIRDLGQENNHKHARNVNVPAKEGHFLRRYTVVAIVPILLWIIVGATAFVTKITSIDNVYESIPTQTKRSAELLTSAKDMPIALAPDTAKRKMQQKFSVIPNSNMYELDGITAQTVNGEYVYVATVEFNGFFKWLKNKYVPGYFIISATDVNAQPRFVKERLKYTTSAYLNDDAARKIYAKAPTYASTGRMNLEIDDQGVPYYVQTLYREYGVSGRMKFNEFKTAVLNAQTGDVQIYDANKAPKFIDAPITSSAANQMNEFYGRYQKGWWNQTSLGAKRDVKVPTDNGIYSGGQITPLIDSKGHLVYFTDFTSGNNDQDSALGYSLVDARTGHLTYYRDTRSGLMDSDGAISIADKIYPEKKWQAHMPILYNIDGTPTWVVSLLDTKGIFKKYVYINAIDNDIVIDGDNAQESLDDYRKDLADSGSNNRSTDPKTQKTFTGKVSRVALVNDGKTTIVNFMIDGQPTVFKIDADSNPTVVFLKTGDDVSFKANILDQAKIATIDDITIKDLK</sequence>
<keyword evidence="1" id="KW-1133">Transmembrane helix</keyword>
<keyword evidence="1" id="KW-0472">Membrane</keyword>
<feature type="transmembrane region" description="Helical" evidence="1">
    <location>
        <begin position="116"/>
        <end position="136"/>
    </location>
</feature>